<dbReference type="STRING" id="246787.BcellWH2_03973"/>
<dbReference type="Proteomes" id="UP000482653">
    <property type="component" value="Unassembled WGS sequence"/>
</dbReference>
<sequence>MPVVIKEMHIRTVVEKRIVTEVEVSEELIRKIENRVRDRLDAEDSIRPGSRQWQRKKNER</sequence>
<dbReference type="eggNOG" id="ENOG50310U0">
    <property type="taxonomic scope" value="Bacteria"/>
</dbReference>
<evidence type="ECO:0000313" key="12">
    <source>
        <dbReference type="Proteomes" id="UP000482653"/>
    </source>
</evidence>
<dbReference type="RefSeq" id="WP_007212394.1">
    <property type="nucleotide sequence ID" value="NZ_CABMLT010000010.1"/>
</dbReference>
<name>A0A0P0FUC9_9BACE</name>
<dbReference type="EMBL" id="JARFID010000015">
    <property type="protein sequence ID" value="MDE8695541.1"/>
    <property type="molecule type" value="Genomic_DNA"/>
</dbReference>
<dbReference type="AlphaFoldDB" id="A0A0P0FUC9"/>
<dbReference type="EMBL" id="VVYX01000033">
    <property type="protein sequence ID" value="KAA5415080.1"/>
    <property type="molecule type" value="Genomic_DNA"/>
</dbReference>
<reference evidence="2 8" key="1">
    <citation type="journal article" date="2015" name="Science">
        <title>Genetic determinants of in vivo fitness and diet responsiveness in multiple human gut Bacteroides.</title>
        <authorList>
            <person name="Wu M."/>
            <person name="McNulty N.P."/>
            <person name="Rodionov D.A."/>
            <person name="Khoroshkin M.S."/>
            <person name="Griffin N.W."/>
            <person name="Cheng J."/>
            <person name="Latreille P."/>
            <person name="Kerstetter R.A."/>
            <person name="Terrapon N."/>
            <person name="Henrissat B."/>
            <person name="Osterman A.L."/>
            <person name="Gordon J.I."/>
        </authorList>
    </citation>
    <scope>NUCLEOTIDE SEQUENCE [LARGE SCALE GENOMIC DNA]</scope>
    <source>
        <strain evidence="2 8">WH2</strain>
    </source>
</reference>
<dbReference type="Proteomes" id="UP000325055">
    <property type="component" value="Unassembled WGS sequence"/>
</dbReference>
<evidence type="ECO:0000313" key="5">
    <source>
        <dbReference type="EMBL" id="KAA5417892.1"/>
    </source>
</evidence>
<dbReference type="EMBL" id="VVYV01000019">
    <property type="protein sequence ID" value="KAA5417892.1"/>
    <property type="molecule type" value="Genomic_DNA"/>
</dbReference>
<proteinExistence type="predicted"/>
<dbReference type="EMBL" id="CP012801">
    <property type="protein sequence ID" value="ALJ61193.1"/>
    <property type="molecule type" value="Genomic_DNA"/>
</dbReference>
<dbReference type="Proteomes" id="UP001221924">
    <property type="component" value="Unassembled WGS sequence"/>
</dbReference>
<accession>A0A0P0FUC9</accession>
<reference evidence="6" key="4">
    <citation type="submission" date="2023-03" db="EMBL/GenBank/DDBJ databases">
        <title>DFI Biobank Strains.</title>
        <authorList>
            <person name="Mostad J."/>
            <person name="Paddock L."/>
            <person name="Medina S."/>
            <person name="Waligurski E."/>
            <person name="Barat B."/>
            <person name="Smith R."/>
            <person name="Burgo V."/>
            <person name="Metcalfe C."/>
            <person name="Woodson C."/>
            <person name="Sundararajan A."/>
            <person name="Ramaswamy R."/>
            <person name="Lin H."/>
            <person name="Pamer E.G."/>
        </authorList>
    </citation>
    <scope>NUCLEOTIDE SEQUENCE</scope>
    <source>
        <strain evidence="6">DFI.9.5</strain>
    </source>
</reference>
<dbReference type="EMBL" id="QRVJ01000001">
    <property type="protein sequence ID" value="RGS40081.1"/>
    <property type="molecule type" value="Genomic_DNA"/>
</dbReference>
<evidence type="ECO:0000313" key="11">
    <source>
        <dbReference type="Proteomes" id="UP000448877"/>
    </source>
</evidence>
<feature type="region of interest" description="Disordered" evidence="1">
    <location>
        <begin position="40"/>
        <end position="60"/>
    </location>
</feature>
<evidence type="ECO:0000256" key="1">
    <source>
        <dbReference type="SAM" id="MobiDB-lite"/>
    </source>
</evidence>
<protein>
    <submittedName>
        <fullName evidence="2">Uncharacterized protein</fullName>
    </submittedName>
</protein>
<organism evidence="2 8">
    <name type="scientific">Bacteroides cellulosilyticus</name>
    <dbReference type="NCBI Taxonomy" id="246787"/>
    <lineage>
        <taxon>Bacteria</taxon>
        <taxon>Pseudomonadati</taxon>
        <taxon>Bacteroidota</taxon>
        <taxon>Bacteroidia</taxon>
        <taxon>Bacteroidales</taxon>
        <taxon>Bacteroidaceae</taxon>
        <taxon>Bacteroides</taxon>
    </lineage>
</organism>
<evidence type="ECO:0000313" key="4">
    <source>
        <dbReference type="EMBL" id="KAA5415080.1"/>
    </source>
</evidence>
<dbReference type="Proteomes" id="UP000283341">
    <property type="component" value="Unassembled WGS sequence"/>
</dbReference>
<dbReference type="KEGG" id="bcel:BcellWH2_03973"/>
<evidence type="ECO:0000313" key="3">
    <source>
        <dbReference type="EMBL" id="KAA5411339.1"/>
    </source>
</evidence>
<dbReference type="Proteomes" id="UP000448877">
    <property type="component" value="Unassembled WGS sequence"/>
</dbReference>
<dbReference type="Proteomes" id="UP000061809">
    <property type="component" value="Chromosome"/>
</dbReference>
<evidence type="ECO:0000313" key="9">
    <source>
        <dbReference type="Proteomes" id="UP000283341"/>
    </source>
</evidence>
<evidence type="ECO:0000313" key="7">
    <source>
        <dbReference type="EMBL" id="RGS40081.1"/>
    </source>
</evidence>
<evidence type="ECO:0000313" key="6">
    <source>
        <dbReference type="EMBL" id="MDE8695541.1"/>
    </source>
</evidence>
<reference evidence="7 9" key="2">
    <citation type="submission" date="2018-08" db="EMBL/GenBank/DDBJ databases">
        <title>A genome reference for cultivated species of the human gut microbiota.</title>
        <authorList>
            <person name="Zou Y."/>
            <person name="Xue W."/>
            <person name="Luo G."/>
        </authorList>
    </citation>
    <scope>NUCLEOTIDE SEQUENCE [LARGE SCALE GENOMIC DNA]</scope>
    <source>
        <strain evidence="7 9">AF22-3AC</strain>
    </source>
</reference>
<gene>
    <name evidence="2" type="ORF">BcellWH2_03973</name>
    <name evidence="7" type="ORF">DWX97_02075</name>
    <name evidence="5" type="ORF">F2Y81_12285</name>
    <name evidence="3" type="ORF">F2Y86_01050</name>
    <name evidence="4" type="ORF">F2Y87_22035</name>
    <name evidence="6" type="ORF">PZH42_15635</name>
</gene>
<dbReference type="EMBL" id="VVYW01000001">
    <property type="protein sequence ID" value="KAA5411339.1"/>
    <property type="molecule type" value="Genomic_DNA"/>
</dbReference>
<dbReference type="PATRIC" id="fig|246787.4.peg.4111"/>
<dbReference type="GeneID" id="66310258"/>
<evidence type="ECO:0000313" key="2">
    <source>
        <dbReference type="EMBL" id="ALJ61193.1"/>
    </source>
</evidence>
<evidence type="ECO:0000313" key="10">
    <source>
        <dbReference type="Proteomes" id="UP000325055"/>
    </source>
</evidence>
<reference evidence="10 11" key="3">
    <citation type="journal article" date="2019" name="Nat. Med.">
        <title>A library of human gut bacterial isolates paired with longitudinal multiomics data enables mechanistic microbiome research.</title>
        <authorList>
            <person name="Poyet M."/>
            <person name="Groussin M."/>
            <person name="Gibbons S.M."/>
            <person name="Avila-Pacheco J."/>
            <person name="Jiang X."/>
            <person name="Kearney S.M."/>
            <person name="Perrotta A.R."/>
            <person name="Berdy B."/>
            <person name="Zhao S."/>
            <person name="Lieberman T.D."/>
            <person name="Swanson P.K."/>
            <person name="Smith M."/>
            <person name="Roesemann S."/>
            <person name="Alexander J.E."/>
            <person name="Rich S.A."/>
            <person name="Livny J."/>
            <person name="Vlamakis H."/>
            <person name="Clish C."/>
            <person name="Bullock K."/>
            <person name="Deik A."/>
            <person name="Scott J."/>
            <person name="Pierce K.A."/>
            <person name="Xavier R.J."/>
            <person name="Alm E.J."/>
        </authorList>
    </citation>
    <scope>NUCLEOTIDE SEQUENCE [LARGE SCALE GENOMIC DNA]</scope>
    <source>
        <strain evidence="5 11">BIOML-A6</strain>
        <strain evidence="3 10">BIOML-A7</strain>
        <strain evidence="4 12">BIOML-A8</strain>
    </source>
</reference>
<evidence type="ECO:0000313" key="8">
    <source>
        <dbReference type="Proteomes" id="UP000061809"/>
    </source>
</evidence>